<feature type="region of interest" description="Disordered" evidence="2">
    <location>
        <begin position="239"/>
        <end position="369"/>
    </location>
</feature>
<feature type="compositionally biased region" description="Basic and acidic residues" evidence="2">
    <location>
        <begin position="263"/>
        <end position="281"/>
    </location>
</feature>
<feature type="compositionally biased region" description="Acidic residues" evidence="2">
    <location>
        <begin position="453"/>
        <end position="467"/>
    </location>
</feature>
<dbReference type="InParanoid" id="A0A6P8UR37"/>
<dbReference type="PANTHER" id="PTHR45835">
    <property type="entry name" value="YALI0A06105P"/>
    <property type="match status" value="1"/>
</dbReference>
<feature type="compositionally biased region" description="Basic and acidic residues" evidence="2">
    <location>
        <begin position="516"/>
        <end position="525"/>
    </location>
</feature>
<dbReference type="InterPro" id="IPR016197">
    <property type="entry name" value="Chromo-like_dom_sf"/>
</dbReference>
<protein>
    <submittedName>
        <fullName evidence="5">Uncharacterized protein LOC117547863</fullName>
    </submittedName>
</protein>
<feature type="compositionally biased region" description="Pro residues" evidence="2">
    <location>
        <begin position="174"/>
        <end position="185"/>
    </location>
</feature>
<dbReference type="Pfam" id="PF24626">
    <property type="entry name" value="SH3_Tf2-1"/>
    <property type="match status" value="1"/>
</dbReference>
<feature type="compositionally biased region" description="Basic residues" evidence="2">
    <location>
        <begin position="282"/>
        <end position="291"/>
    </location>
</feature>
<accession>A0A6P8UR37</accession>
<dbReference type="PANTHER" id="PTHR45835:SF99">
    <property type="entry name" value="CHROMO DOMAIN-CONTAINING PROTEIN-RELATED"/>
    <property type="match status" value="1"/>
</dbReference>
<feature type="region of interest" description="Disordered" evidence="2">
    <location>
        <begin position="506"/>
        <end position="559"/>
    </location>
</feature>
<organism evidence="4 5">
    <name type="scientific">Gymnodraco acuticeps</name>
    <name type="common">Antarctic dragonfish</name>
    <dbReference type="NCBI Taxonomy" id="8218"/>
    <lineage>
        <taxon>Eukaryota</taxon>
        <taxon>Metazoa</taxon>
        <taxon>Chordata</taxon>
        <taxon>Craniata</taxon>
        <taxon>Vertebrata</taxon>
        <taxon>Euteleostomi</taxon>
        <taxon>Actinopterygii</taxon>
        <taxon>Neopterygii</taxon>
        <taxon>Teleostei</taxon>
        <taxon>Neoteleostei</taxon>
        <taxon>Acanthomorphata</taxon>
        <taxon>Eupercaria</taxon>
        <taxon>Perciformes</taxon>
        <taxon>Notothenioidei</taxon>
        <taxon>Bathydraconidae</taxon>
        <taxon>Gymnodraco</taxon>
    </lineage>
</organism>
<dbReference type="SUPFAM" id="SSF54160">
    <property type="entry name" value="Chromo domain-like"/>
    <property type="match status" value="1"/>
</dbReference>
<dbReference type="Gene3D" id="3.30.420.10">
    <property type="entry name" value="Ribonuclease H-like superfamily/Ribonuclease H"/>
    <property type="match status" value="1"/>
</dbReference>
<dbReference type="GO" id="GO:0005634">
    <property type="term" value="C:nucleus"/>
    <property type="evidence" value="ECO:0007669"/>
    <property type="project" value="UniProtKB-SubCell"/>
</dbReference>
<feature type="region of interest" description="Disordered" evidence="2">
    <location>
        <begin position="645"/>
        <end position="666"/>
    </location>
</feature>
<dbReference type="AlphaFoldDB" id="A0A6P8UR37"/>
<dbReference type="KEGG" id="gacu:117547863"/>
<evidence type="ECO:0000313" key="4">
    <source>
        <dbReference type="Proteomes" id="UP000515161"/>
    </source>
</evidence>
<feature type="compositionally biased region" description="Basic residues" evidence="2">
    <location>
        <begin position="249"/>
        <end position="262"/>
    </location>
</feature>
<dbReference type="InterPro" id="IPR023780">
    <property type="entry name" value="Chromo_domain"/>
</dbReference>
<reference evidence="5" key="1">
    <citation type="submission" date="2025-08" db="UniProtKB">
        <authorList>
            <consortium name="RefSeq"/>
        </authorList>
    </citation>
    <scope>IDENTIFICATION</scope>
</reference>
<dbReference type="PROSITE" id="PS50013">
    <property type="entry name" value="CHROMO_2"/>
    <property type="match status" value="1"/>
</dbReference>
<sequence length="694" mass="79622">MNQEMETALRCLASSTPSSWSRQLLWVEYAHNTLPSSATGLSPFQCSRGYQPPLFPAQEREASVPSAQAFVSRCQRMWLKARSALLRSSDRYQRTANRRRKPAPQYSPGQRVWLSTRDLPLRVESNKLSPRFVGPFPIARVINPAAVRLRLPPSMRIHPTFHVSKIKPVNVSPLQPPSRPPPPPRTIDGETVYTVRRLIKSRRRGRGLQYLVHWEGYGPEERSWVPARSIFDPSLITDFHQAHPDQPRRGRRKKLAVKYTQKRKPEETEVQKHSTESATRERKGRKCKKVGPTKTPERPPEGSRSPQQSEESRQHSPSPRRNRHPESSEDEDESASPALPAGKSKPEVGKGDKGKGKAQKENPPPGVSYSFTEAQEEAIACWVKSKKLLYDMKDKQYKEKALKRHLWEGKAAEYRLDYHSILKWYQTQRTRFSKLREGQPKKKSQKRSGLSSSDEEDPILAEEASENDSDRDKFIRRVFGFLKPHIRRHNKEIPASFKDKLAQAETGELAGSDDSFADKSREPNKKYTGYPTPRPPSRTGTAAEDQPESPEMRVTGASSRDLQDRLVQFITREQPVNRATPFCKYLETELDRLHDVCLEPAYEDITTVLNHYRKMSRQFRMREAAGDQISPFQYLYFSASRAASSPSAEFQPGPSQWPKNPPPASVWRSQECGYVEQVNQQHNLEQQQQQYRTL</sequence>
<evidence type="ECO:0000259" key="3">
    <source>
        <dbReference type="PROSITE" id="PS50013"/>
    </source>
</evidence>
<dbReference type="OrthoDB" id="1430630at2759"/>
<feature type="region of interest" description="Disordered" evidence="2">
    <location>
        <begin position="432"/>
        <end position="469"/>
    </location>
</feature>
<name>A0A6P8UR37_GYMAC</name>
<dbReference type="InterPro" id="IPR036397">
    <property type="entry name" value="RNaseH_sf"/>
</dbReference>
<dbReference type="GO" id="GO:0003676">
    <property type="term" value="F:nucleic acid binding"/>
    <property type="evidence" value="ECO:0007669"/>
    <property type="project" value="InterPro"/>
</dbReference>
<feature type="region of interest" description="Disordered" evidence="2">
    <location>
        <begin position="169"/>
        <end position="189"/>
    </location>
</feature>
<evidence type="ECO:0000256" key="1">
    <source>
        <dbReference type="ARBA" id="ARBA00004123"/>
    </source>
</evidence>
<dbReference type="Gene3D" id="2.40.50.40">
    <property type="match status" value="1"/>
</dbReference>
<dbReference type="Proteomes" id="UP000515161">
    <property type="component" value="Unplaced"/>
</dbReference>
<dbReference type="InterPro" id="IPR000953">
    <property type="entry name" value="Chromo/chromo_shadow_dom"/>
</dbReference>
<feature type="compositionally biased region" description="Low complexity" evidence="2">
    <location>
        <begin position="302"/>
        <end position="317"/>
    </location>
</feature>
<evidence type="ECO:0000313" key="5">
    <source>
        <dbReference type="RefSeq" id="XP_034074645.1"/>
    </source>
</evidence>
<feature type="compositionally biased region" description="Basic and acidic residues" evidence="2">
    <location>
        <begin position="344"/>
        <end position="360"/>
    </location>
</feature>
<evidence type="ECO:0000256" key="2">
    <source>
        <dbReference type="SAM" id="MobiDB-lite"/>
    </source>
</evidence>
<comment type="subcellular location">
    <subcellularLocation>
        <location evidence="1">Nucleus</location>
    </subcellularLocation>
</comment>
<keyword evidence="4" id="KW-1185">Reference proteome</keyword>
<dbReference type="RefSeq" id="XP_034074645.1">
    <property type="nucleotide sequence ID" value="XM_034218754.1"/>
</dbReference>
<gene>
    <name evidence="5" type="primary">LOC117547863</name>
</gene>
<dbReference type="GeneID" id="117547863"/>
<dbReference type="SMART" id="SM00298">
    <property type="entry name" value="CHROMO"/>
    <property type="match status" value="1"/>
</dbReference>
<dbReference type="InterPro" id="IPR056924">
    <property type="entry name" value="SH3_Tf2-1"/>
</dbReference>
<dbReference type="Pfam" id="PF00385">
    <property type="entry name" value="Chromo"/>
    <property type="match status" value="1"/>
</dbReference>
<feature type="region of interest" description="Disordered" evidence="2">
    <location>
        <begin position="90"/>
        <end position="109"/>
    </location>
</feature>
<proteinExistence type="predicted"/>
<dbReference type="CDD" id="cd00024">
    <property type="entry name" value="CD_CSD"/>
    <property type="match status" value="1"/>
</dbReference>
<feature type="domain" description="Chromo" evidence="3">
    <location>
        <begin position="193"/>
        <end position="251"/>
    </location>
</feature>